<dbReference type="OMA" id="PHEHTEQ"/>
<sequence length="348" mass="38181">MGPVTRSQSRLGDTGRPPSPGSSSSVKEEDQSSADTKCLDLSLSMAQLSNVLQDLEDLATVVGKDAKLLRDSAVRAISDVRQEAAATTSHLAREIRDGNTALLSGLNASFEAVDARMRALPAVASFSPEGTIRISPFSGFGDGIQFSSWLRRFEDVLRMRVVSLSSEQKANLLIAHLEGIAREKVEDLPEEERKSFDVVVNHLRTFFEGPHQRNLARQALASCKQVPGEASTIFANRILEVVRAAMAGQDNSALKERVLEEFVKGLRPDLRYFVKLEEPPSFEQAVRRAQTIEQLLLEATADRLMHPAGQPLGADVSAAYPQTRGHITSALADHCRSTYNEPHEHTEQ</sequence>
<organism evidence="4">
    <name type="scientific">Nippostrongylus brasiliensis</name>
    <name type="common">Rat hookworm</name>
    <dbReference type="NCBI Taxonomy" id="27835"/>
    <lineage>
        <taxon>Eukaryota</taxon>
        <taxon>Metazoa</taxon>
        <taxon>Ecdysozoa</taxon>
        <taxon>Nematoda</taxon>
        <taxon>Chromadorea</taxon>
        <taxon>Rhabditida</taxon>
        <taxon>Rhabditina</taxon>
        <taxon>Rhabditomorpha</taxon>
        <taxon>Strongyloidea</taxon>
        <taxon>Heligmosomidae</taxon>
        <taxon>Nippostrongylus</taxon>
    </lineage>
</organism>
<accession>A0A0N4YAX8</accession>
<dbReference type="WBParaSite" id="NBR_0001357701-mRNA-1">
    <property type="protein sequence ID" value="NBR_0001357701-mRNA-1"/>
    <property type="gene ID" value="NBR_0001357701"/>
</dbReference>
<feature type="region of interest" description="Disordered" evidence="1">
    <location>
        <begin position="1"/>
        <end position="34"/>
    </location>
</feature>
<protein>
    <submittedName>
        <fullName evidence="4">Retrotransposon gag domain-containing protein</fullName>
    </submittedName>
</protein>
<reference evidence="2 3" key="2">
    <citation type="submission" date="2018-11" db="EMBL/GenBank/DDBJ databases">
        <authorList>
            <consortium name="Pathogen Informatics"/>
        </authorList>
    </citation>
    <scope>NUCLEOTIDE SEQUENCE [LARGE SCALE GENOMIC DNA]</scope>
</reference>
<proteinExistence type="predicted"/>
<keyword evidence="3" id="KW-1185">Reference proteome</keyword>
<dbReference type="Proteomes" id="UP000271162">
    <property type="component" value="Unassembled WGS sequence"/>
</dbReference>
<reference evidence="4" key="1">
    <citation type="submission" date="2017-02" db="UniProtKB">
        <authorList>
            <consortium name="WormBaseParasite"/>
        </authorList>
    </citation>
    <scope>IDENTIFICATION</scope>
</reference>
<evidence type="ECO:0000313" key="3">
    <source>
        <dbReference type="Proteomes" id="UP000271162"/>
    </source>
</evidence>
<evidence type="ECO:0000313" key="2">
    <source>
        <dbReference type="EMBL" id="VDL77167.1"/>
    </source>
</evidence>
<gene>
    <name evidence="2" type="ORF">NBR_LOCUS13578</name>
</gene>
<dbReference type="EMBL" id="UYSL01021086">
    <property type="protein sequence ID" value="VDL77167.1"/>
    <property type="molecule type" value="Genomic_DNA"/>
</dbReference>
<feature type="compositionally biased region" description="Polar residues" evidence="1">
    <location>
        <begin position="1"/>
        <end position="11"/>
    </location>
</feature>
<dbReference type="AlphaFoldDB" id="A0A0N4YAX8"/>
<evidence type="ECO:0000256" key="1">
    <source>
        <dbReference type="SAM" id="MobiDB-lite"/>
    </source>
</evidence>
<name>A0A0N4YAX8_NIPBR</name>
<evidence type="ECO:0000313" key="4">
    <source>
        <dbReference type="WBParaSite" id="NBR_0001357701-mRNA-1"/>
    </source>
</evidence>